<dbReference type="GO" id="GO:0016747">
    <property type="term" value="F:acyltransferase activity, transferring groups other than amino-acyl groups"/>
    <property type="evidence" value="ECO:0007669"/>
    <property type="project" value="InterPro"/>
</dbReference>
<dbReference type="Pfam" id="PF00293">
    <property type="entry name" value="NUDIX"/>
    <property type="match status" value="1"/>
</dbReference>
<sequence length="774" mass="89621">MNEIALMEAASSVYKRKYQCPYCNEKYDRIKLVDHIEKKHSEFIPKDFTASRIVFNTVNKKEKGKCTICGKESPWDEDKCRYDRFCSDKCKKAYEQLAAERLKRVRGMTKQEMLKDPEYQNNVMLANRSISGKYKFQDGTIRTYVGSYEHKFLEFMDKFLNVKSEDLETPGPIIEYKFKGETHKWITDAYYAPYNLAFDIKDGGDNPNKREMPEYRAKQIAKEDAIRKQGKYNYIRLTDNKFEQLIELMLELKELYIENNGEYNPIIRINESTVLESKKAKDLGPKVCSKCGSKNIGVFFQGEPIYKCKDCGEYLGVVPFNESASNDIIQNAFNSVIHTIKWCRMDDSAFCSINEYNKPKIISDNSFSAGKFAYESGIDAVVKTINYNNIFENGKYSARCDNNELIITIDKLNNMNESYIIDEIYKGDNNMIRENKSTLDPNHKTKKTDTTFKFIDLKDPSVDKYLKQDKYCTEYWDYIHKSCIGEIVIDADSDCIAGYVFLDNKKYPGFITPVVVIKKYRGYGLSSKLVKDAINKYKAIDLTVTKDNEVAIKLYKDNGFVIIGDGNSKNEYWMKLKSKLTDEEKSKSLKEFSIITPSSDKPSQEGFIGHGSWNAIKKVNGEPYRERVEVIIFNKELDKVLIGTRKSDGSVKLPGGGTDKNSSLESQAAKECQEEVKVNIDNLKYIGSYSMSNEQARYKDDVYKGQYTYLYLAIYDSDYTGYIRPEDLDSLYDTAEWMSIYDAKKLLKKRSVDLYNLFNYNYKLYINDLSYLKL</sequence>
<evidence type="ECO:0000259" key="2">
    <source>
        <dbReference type="PROSITE" id="PS51462"/>
    </source>
</evidence>
<protein>
    <submittedName>
        <fullName evidence="3">Acetyltransferase domain containing protein</fullName>
    </submittedName>
</protein>
<dbReference type="InterPro" id="IPR000182">
    <property type="entry name" value="GNAT_dom"/>
</dbReference>
<dbReference type="EMBL" id="BK016080">
    <property type="protein sequence ID" value="DAF93071.1"/>
    <property type="molecule type" value="Genomic_DNA"/>
</dbReference>
<dbReference type="InterPro" id="IPR016181">
    <property type="entry name" value="Acyl_CoA_acyltransferase"/>
</dbReference>
<dbReference type="PROSITE" id="PS51186">
    <property type="entry name" value="GNAT"/>
    <property type="match status" value="1"/>
</dbReference>
<feature type="domain" description="N-acetyltransferase" evidence="1">
    <location>
        <begin position="441"/>
        <end position="579"/>
    </location>
</feature>
<dbReference type="SUPFAM" id="SSF55729">
    <property type="entry name" value="Acyl-CoA N-acyltransferases (Nat)"/>
    <property type="match status" value="1"/>
</dbReference>
<dbReference type="InterPro" id="IPR015797">
    <property type="entry name" value="NUDIX_hydrolase-like_dom_sf"/>
</dbReference>
<dbReference type="Gene3D" id="3.40.630.30">
    <property type="match status" value="1"/>
</dbReference>
<name>A0A8S5UEZ8_9CAUD</name>
<accession>A0A8S5UEZ8</accession>
<reference evidence="3" key="1">
    <citation type="journal article" date="2021" name="Proc. Natl. Acad. Sci. U.S.A.">
        <title>A Catalog of Tens of Thousands of Viruses from Human Metagenomes Reveals Hidden Associations with Chronic Diseases.</title>
        <authorList>
            <person name="Tisza M.J."/>
            <person name="Buck C.B."/>
        </authorList>
    </citation>
    <scope>NUCLEOTIDE SEQUENCE</scope>
    <source>
        <strain evidence="3">CtcyQ27</strain>
    </source>
</reference>
<proteinExistence type="predicted"/>
<evidence type="ECO:0000313" key="3">
    <source>
        <dbReference type="EMBL" id="DAF93071.1"/>
    </source>
</evidence>
<evidence type="ECO:0000259" key="1">
    <source>
        <dbReference type="PROSITE" id="PS51186"/>
    </source>
</evidence>
<organism evidence="3">
    <name type="scientific">Myoviridae sp. ctcyQ27</name>
    <dbReference type="NCBI Taxonomy" id="2825139"/>
    <lineage>
        <taxon>Viruses</taxon>
        <taxon>Duplodnaviria</taxon>
        <taxon>Heunggongvirae</taxon>
        <taxon>Uroviricota</taxon>
        <taxon>Caudoviricetes</taxon>
    </lineage>
</organism>
<feature type="domain" description="Nudix hydrolase" evidence="2">
    <location>
        <begin position="623"/>
        <end position="760"/>
    </location>
</feature>
<dbReference type="PROSITE" id="PS51462">
    <property type="entry name" value="NUDIX"/>
    <property type="match status" value="1"/>
</dbReference>
<dbReference type="Pfam" id="PF00583">
    <property type="entry name" value="Acetyltransf_1"/>
    <property type="match status" value="1"/>
</dbReference>
<dbReference type="InterPro" id="IPR000086">
    <property type="entry name" value="NUDIX_hydrolase_dom"/>
</dbReference>
<dbReference type="Gene3D" id="3.90.79.10">
    <property type="entry name" value="Nucleoside Triphosphate Pyrophosphohydrolase"/>
    <property type="match status" value="1"/>
</dbReference>
<dbReference type="SUPFAM" id="SSF55811">
    <property type="entry name" value="Nudix"/>
    <property type="match status" value="1"/>
</dbReference>